<name>A0A1W1WCD2_SULTA</name>
<dbReference type="Proteomes" id="UP000192660">
    <property type="component" value="Unassembled WGS sequence"/>
</dbReference>
<evidence type="ECO:0000256" key="5">
    <source>
        <dbReference type="ARBA" id="ARBA00022989"/>
    </source>
</evidence>
<dbReference type="STRING" id="28034.BFX07_14505"/>
<dbReference type="GO" id="GO:0015109">
    <property type="term" value="F:chromate transmembrane transporter activity"/>
    <property type="evidence" value="ECO:0007669"/>
    <property type="project" value="InterPro"/>
</dbReference>
<accession>A0A1W1WCD2</accession>
<feature type="transmembrane region" description="Helical" evidence="7">
    <location>
        <begin position="155"/>
        <end position="172"/>
    </location>
</feature>
<organism evidence="8 9">
    <name type="scientific">Sulfobacillus thermosulfidooxidans (strain DSM 9293 / VKM B-1269 / AT-1)</name>
    <dbReference type="NCBI Taxonomy" id="929705"/>
    <lineage>
        <taxon>Bacteria</taxon>
        <taxon>Bacillati</taxon>
        <taxon>Bacillota</taxon>
        <taxon>Clostridia</taxon>
        <taxon>Eubacteriales</taxon>
        <taxon>Clostridiales Family XVII. Incertae Sedis</taxon>
        <taxon>Sulfobacillus</taxon>
    </lineage>
</organism>
<evidence type="ECO:0000256" key="2">
    <source>
        <dbReference type="ARBA" id="ARBA00005262"/>
    </source>
</evidence>
<keyword evidence="9" id="KW-1185">Reference proteome</keyword>
<dbReference type="Pfam" id="PF02417">
    <property type="entry name" value="Chromate_transp"/>
    <property type="match status" value="1"/>
</dbReference>
<evidence type="ECO:0000256" key="4">
    <source>
        <dbReference type="ARBA" id="ARBA00022692"/>
    </source>
</evidence>
<feature type="transmembrane region" description="Helical" evidence="7">
    <location>
        <begin position="73"/>
        <end position="97"/>
    </location>
</feature>
<protein>
    <submittedName>
        <fullName evidence="8">Chromate transporter</fullName>
    </submittedName>
</protein>
<evidence type="ECO:0000256" key="1">
    <source>
        <dbReference type="ARBA" id="ARBA00004651"/>
    </source>
</evidence>
<dbReference type="InterPro" id="IPR052518">
    <property type="entry name" value="CHR_Transporter"/>
</dbReference>
<evidence type="ECO:0000313" key="9">
    <source>
        <dbReference type="Proteomes" id="UP000192660"/>
    </source>
</evidence>
<keyword evidence="6 7" id="KW-0472">Membrane</keyword>
<dbReference type="EMBL" id="FWWY01000001">
    <property type="protein sequence ID" value="SMC03961.1"/>
    <property type="molecule type" value="Genomic_DNA"/>
</dbReference>
<dbReference type="PANTHER" id="PTHR43663:SF1">
    <property type="entry name" value="CHROMATE TRANSPORTER"/>
    <property type="match status" value="1"/>
</dbReference>
<dbReference type="OrthoDB" id="9788907at2"/>
<evidence type="ECO:0000256" key="7">
    <source>
        <dbReference type="SAM" id="Phobius"/>
    </source>
</evidence>
<gene>
    <name evidence="8" type="ORF">SAMN00768000_1377</name>
</gene>
<proteinExistence type="inferred from homology"/>
<keyword evidence="4 7" id="KW-0812">Transmembrane</keyword>
<evidence type="ECO:0000256" key="3">
    <source>
        <dbReference type="ARBA" id="ARBA00022475"/>
    </source>
</evidence>
<evidence type="ECO:0000256" key="6">
    <source>
        <dbReference type="ARBA" id="ARBA00023136"/>
    </source>
</evidence>
<feature type="transmembrane region" description="Helical" evidence="7">
    <location>
        <begin position="7"/>
        <end position="29"/>
    </location>
</feature>
<dbReference type="RefSeq" id="WP_084661121.1">
    <property type="nucleotide sequence ID" value="NZ_FWWY01000001.1"/>
</dbReference>
<dbReference type="PANTHER" id="PTHR43663">
    <property type="entry name" value="CHROMATE TRANSPORT PROTEIN-RELATED"/>
    <property type="match status" value="1"/>
</dbReference>
<reference evidence="9" key="1">
    <citation type="submission" date="2017-04" db="EMBL/GenBank/DDBJ databases">
        <authorList>
            <person name="Varghese N."/>
            <person name="Submissions S."/>
        </authorList>
    </citation>
    <scope>NUCLEOTIDE SEQUENCE [LARGE SCALE GENOMIC DNA]</scope>
    <source>
        <strain evidence="9">DSM 9293</strain>
    </source>
</reference>
<keyword evidence="5 7" id="KW-1133">Transmembrane helix</keyword>
<dbReference type="InterPro" id="IPR003370">
    <property type="entry name" value="Chromate_transpt"/>
</dbReference>
<sequence length="174" mass="18573">MGTIFSLFINFLWVGALGFGGGFGMIPLMKTMTLDNHWVSLAVFDQAIAMGQVTPGPVAISATFIGERVLGPLGAVVATISVFTPSQVVIVILSHWYERFKKLMVVQNLLYISLAAVVGLIAGVSVTLGLSLIHDWEAGILAGIIAFLALRVKKIPYWALILGAGTLGAIFFRP</sequence>
<feature type="transmembrane region" description="Helical" evidence="7">
    <location>
        <begin position="109"/>
        <end position="133"/>
    </location>
</feature>
<dbReference type="GO" id="GO:0005886">
    <property type="term" value="C:plasma membrane"/>
    <property type="evidence" value="ECO:0007669"/>
    <property type="project" value="UniProtKB-SubCell"/>
</dbReference>
<comment type="subcellular location">
    <subcellularLocation>
        <location evidence="1">Cell membrane</location>
        <topology evidence="1">Multi-pass membrane protein</topology>
    </subcellularLocation>
</comment>
<keyword evidence="3" id="KW-1003">Cell membrane</keyword>
<comment type="similarity">
    <text evidence="2">Belongs to the chromate ion transporter (CHR) (TC 2.A.51) family.</text>
</comment>
<dbReference type="AlphaFoldDB" id="A0A1W1WCD2"/>
<evidence type="ECO:0000313" key="8">
    <source>
        <dbReference type="EMBL" id="SMC03961.1"/>
    </source>
</evidence>